<accession>A0AAV4NHD2</accession>
<comment type="caution">
    <text evidence="2">The sequence shown here is derived from an EMBL/GenBank/DDBJ whole genome shotgun (WGS) entry which is preliminary data.</text>
</comment>
<feature type="region of interest" description="Disordered" evidence="1">
    <location>
        <begin position="17"/>
        <end position="37"/>
    </location>
</feature>
<evidence type="ECO:0000313" key="3">
    <source>
        <dbReference type="Proteomes" id="UP001054945"/>
    </source>
</evidence>
<proteinExistence type="predicted"/>
<dbReference type="Proteomes" id="UP001054945">
    <property type="component" value="Unassembled WGS sequence"/>
</dbReference>
<gene>
    <name evidence="2" type="ORF">CEXT_97161</name>
</gene>
<name>A0AAV4NHD2_CAEEX</name>
<organism evidence="2 3">
    <name type="scientific">Caerostris extrusa</name>
    <name type="common">Bark spider</name>
    <name type="synonym">Caerostris bankana</name>
    <dbReference type="NCBI Taxonomy" id="172846"/>
    <lineage>
        <taxon>Eukaryota</taxon>
        <taxon>Metazoa</taxon>
        <taxon>Ecdysozoa</taxon>
        <taxon>Arthropoda</taxon>
        <taxon>Chelicerata</taxon>
        <taxon>Arachnida</taxon>
        <taxon>Araneae</taxon>
        <taxon>Araneomorphae</taxon>
        <taxon>Entelegynae</taxon>
        <taxon>Araneoidea</taxon>
        <taxon>Araneidae</taxon>
        <taxon>Caerostris</taxon>
    </lineage>
</organism>
<keyword evidence="3" id="KW-1185">Reference proteome</keyword>
<protein>
    <submittedName>
        <fullName evidence="2">Uncharacterized protein</fullName>
    </submittedName>
</protein>
<dbReference type="AlphaFoldDB" id="A0AAV4NHD2"/>
<sequence length="140" mass="15944">MSPVFLKPKKKIPIDLGKEKLEKVPSKRRKDKQKSVSFEKLSQELKQLPSVISKELTEKISKEQIRCSSISMDHLTDPKKQLSKELKGSISSERFMGPETQILSGARKIPATVSEPSTKQEKKILKDSKLYKLIYPPHLS</sequence>
<dbReference type="EMBL" id="BPLR01003263">
    <property type="protein sequence ID" value="GIX82722.1"/>
    <property type="molecule type" value="Genomic_DNA"/>
</dbReference>
<reference evidence="2 3" key="1">
    <citation type="submission" date="2021-06" db="EMBL/GenBank/DDBJ databases">
        <title>Caerostris extrusa draft genome.</title>
        <authorList>
            <person name="Kono N."/>
            <person name="Arakawa K."/>
        </authorList>
    </citation>
    <scope>NUCLEOTIDE SEQUENCE [LARGE SCALE GENOMIC DNA]</scope>
</reference>
<evidence type="ECO:0000256" key="1">
    <source>
        <dbReference type="SAM" id="MobiDB-lite"/>
    </source>
</evidence>
<evidence type="ECO:0000313" key="2">
    <source>
        <dbReference type="EMBL" id="GIX82722.1"/>
    </source>
</evidence>